<keyword evidence="7" id="KW-0653">Protein transport</keyword>
<evidence type="ECO:0000256" key="8">
    <source>
        <dbReference type="ARBA" id="ARBA00022989"/>
    </source>
</evidence>
<dbReference type="PANTHER" id="PTHR38831">
    <property type="entry name" value="TYPE II SECRETION SYSTEM PROTEIN K"/>
    <property type="match status" value="1"/>
</dbReference>
<reference evidence="12" key="1">
    <citation type="journal article" date="2015" name="ISME J.">
        <title>Aquifer environment selects for microbial species cohorts in sediment and groundwater.</title>
        <authorList>
            <person name="Hug L.A."/>
            <person name="Thomas B.C."/>
            <person name="Brown C.T."/>
            <person name="Frischkorn K.R."/>
            <person name="Williams K.H."/>
            <person name="Tringe S.G."/>
            <person name="Banfield J.F."/>
        </authorList>
    </citation>
    <scope>NUCLEOTIDE SEQUENCE</scope>
</reference>
<dbReference type="Pfam" id="PF21687">
    <property type="entry name" value="T2SSK_1st"/>
    <property type="match status" value="1"/>
</dbReference>
<protein>
    <submittedName>
        <fullName evidence="12">Protein GspK2, general secretion pathway protein K</fullName>
    </submittedName>
</protein>
<dbReference type="InterPro" id="IPR049031">
    <property type="entry name" value="T2SSK_SAM-like_1st"/>
</dbReference>
<proteinExistence type="inferred from homology"/>
<dbReference type="SUPFAM" id="SSF158544">
    <property type="entry name" value="GspK insert domain-like"/>
    <property type="match status" value="1"/>
</dbReference>
<dbReference type="Gene3D" id="1.10.40.60">
    <property type="entry name" value="EpsJ-like"/>
    <property type="match status" value="1"/>
</dbReference>
<evidence type="ECO:0000256" key="4">
    <source>
        <dbReference type="ARBA" id="ARBA00022475"/>
    </source>
</evidence>
<comment type="similarity">
    <text evidence="2">Belongs to the GSP K family.</text>
</comment>
<dbReference type="Pfam" id="PF12836">
    <property type="entry name" value="HHH_3"/>
    <property type="match status" value="1"/>
</dbReference>
<evidence type="ECO:0000256" key="3">
    <source>
        <dbReference type="ARBA" id="ARBA00022448"/>
    </source>
</evidence>
<dbReference type="EMBL" id="KT007030">
    <property type="protein sequence ID" value="AKQ04177.1"/>
    <property type="molecule type" value="Genomic_DNA"/>
</dbReference>
<evidence type="ECO:0000256" key="9">
    <source>
        <dbReference type="ARBA" id="ARBA00023136"/>
    </source>
</evidence>
<keyword evidence="9 10" id="KW-0472">Membrane</keyword>
<dbReference type="AlphaFoldDB" id="A0A0H4TCD0"/>
<dbReference type="InterPro" id="IPR005628">
    <property type="entry name" value="GspK"/>
</dbReference>
<evidence type="ECO:0000256" key="10">
    <source>
        <dbReference type="SAM" id="Phobius"/>
    </source>
</evidence>
<dbReference type="InterPro" id="IPR010994">
    <property type="entry name" value="RuvA_2-like"/>
</dbReference>
<accession>A0A0H4TCD0</accession>
<gene>
    <name evidence="12" type="primary">gspK2</name>
</gene>
<dbReference type="GO" id="GO:0009306">
    <property type="term" value="P:protein secretion"/>
    <property type="evidence" value="ECO:0007669"/>
    <property type="project" value="InterPro"/>
</dbReference>
<dbReference type="SUPFAM" id="SSF47781">
    <property type="entry name" value="RuvA domain 2-like"/>
    <property type="match status" value="1"/>
</dbReference>
<evidence type="ECO:0000259" key="11">
    <source>
        <dbReference type="Pfam" id="PF21687"/>
    </source>
</evidence>
<name>A0A0H4TCD0_9BACT</name>
<evidence type="ECO:0000256" key="6">
    <source>
        <dbReference type="ARBA" id="ARBA00022692"/>
    </source>
</evidence>
<dbReference type="PANTHER" id="PTHR38831:SF2">
    <property type="entry name" value="TYPE II SECRETION SYSTEM PROTEIN K"/>
    <property type="match status" value="1"/>
</dbReference>
<evidence type="ECO:0000256" key="1">
    <source>
        <dbReference type="ARBA" id="ARBA00004533"/>
    </source>
</evidence>
<feature type="domain" description="T2SS protein K first SAM-like" evidence="11">
    <location>
        <begin position="137"/>
        <end position="216"/>
    </location>
</feature>
<evidence type="ECO:0000256" key="5">
    <source>
        <dbReference type="ARBA" id="ARBA00022519"/>
    </source>
</evidence>
<keyword evidence="4" id="KW-1003">Cell membrane</keyword>
<dbReference type="GO" id="GO:0005886">
    <property type="term" value="C:plasma membrane"/>
    <property type="evidence" value="ECO:0007669"/>
    <property type="project" value="UniProtKB-SubCell"/>
</dbReference>
<feature type="transmembrane region" description="Helical" evidence="10">
    <location>
        <begin position="20"/>
        <end position="40"/>
    </location>
</feature>
<keyword evidence="8 10" id="KW-1133">Transmembrane helix</keyword>
<sequence length="359" mass="41250">MLPRDHSSHHKAWAAQNGIALILVLWVLTLLTMIALEFSYAMRTELTLTRNLLDETKVYYLARAGLNKTVIELIKYNRMRLYRRGIPVVNEDRKGAGIEDEDKGHWGWIKTQEPYEVPWEDGKAWVQVRDEDGKININRARQAELVKLVTNSGVTGTERDIIVDSILDWRDTNNAHRLNGAEEDYYQALSPPYDCKDGQFDTIEELLFVRGVTPGVFYGSDYYRRKRVEKGEEEDAYKGLAHLITIYSSSDKINLNTAPQEVLETITGMTPELAQLIMAYRREKEFIHLTEVSDLVGERNYSLMAQQISVDPPTVYSLESTGQLDNSPVQRTIRSVIRLNPFAQNPVNYLYWKDSVWAG</sequence>
<comment type="subcellular location">
    <subcellularLocation>
        <location evidence="1">Cell inner membrane</location>
    </subcellularLocation>
</comment>
<organism evidence="12">
    <name type="scientific">uncultured bacterium Rifle_16ft_4_minimus_4226</name>
    <dbReference type="NCBI Taxonomy" id="1665160"/>
    <lineage>
        <taxon>Bacteria</taxon>
        <taxon>environmental samples</taxon>
    </lineage>
</organism>
<dbReference type="InterPro" id="IPR038072">
    <property type="entry name" value="GspK_central_sf"/>
</dbReference>
<dbReference type="PIRSF" id="PIRSF002786">
    <property type="entry name" value="XcpX"/>
    <property type="match status" value="1"/>
</dbReference>
<evidence type="ECO:0000256" key="2">
    <source>
        <dbReference type="ARBA" id="ARBA00007246"/>
    </source>
</evidence>
<evidence type="ECO:0000256" key="7">
    <source>
        <dbReference type="ARBA" id="ARBA00022927"/>
    </source>
</evidence>
<keyword evidence="3" id="KW-0813">Transport</keyword>
<keyword evidence="6 10" id="KW-0812">Transmembrane</keyword>
<evidence type="ECO:0000313" key="12">
    <source>
        <dbReference type="EMBL" id="AKQ04177.1"/>
    </source>
</evidence>
<keyword evidence="5" id="KW-0997">Cell inner membrane</keyword>